<keyword evidence="2" id="KW-0812">Transmembrane</keyword>
<dbReference type="SMART" id="SM00062">
    <property type="entry name" value="PBPb"/>
    <property type="match status" value="1"/>
</dbReference>
<comment type="caution">
    <text evidence="4">The sequence shown here is derived from an EMBL/GenBank/DDBJ whole genome shotgun (WGS) entry which is preliminary data.</text>
</comment>
<evidence type="ECO:0000313" key="4">
    <source>
        <dbReference type="EMBL" id="EHI55881.1"/>
    </source>
</evidence>
<sequence length="308" mass="33462">MSNTFDTYINIYKKRRLKMKKILNLVAVAGIAGIMLMIGACGQTGKESTGESSQASGTKVLKVAMECSYAPYNWSQPDNSNGAIKISNGQNEYAYGYDVMMAKHIGKELGYEIEITRLDWDALVPAVQSGQVDCVIAGQSITSERLKSVDFTSPYYYASVVTLVKKDGKFADAKSLADLKGASVTAQQNTIWYDICAKQIPDANILTAQDSSPAALVALDSGKCDAVITDMPTAKAALVAHPDFKLLDFEGDAENDYKVSEEEVNIGISLKKGNTELKDSINSVLDKMDKTEFEKMMDEAIKVQPLGV</sequence>
<evidence type="ECO:0000256" key="1">
    <source>
        <dbReference type="ARBA" id="ARBA00022729"/>
    </source>
</evidence>
<dbReference type="Gene3D" id="3.40.190.10">
    <property type="entry name" value="Periplasmic binding protein-like II"/>
    <property type="match status" value="2"/>
</dbReference>
<gene>
    <name evidence="4" type="ORF">HMPREF9333_00924</name>
</gene>
<dbReference type="AlphaFoldDB" id="G5GH84"/>
<organism evidence="4 5">
    <name type="scientific">Johnsonella ignava ATCC 51276</name>
    <dbReference type="NCBI Taxonomy" id="679200"/>
    <lineage>
        <taxon>Bacteria</taxon>
        <taxon>Bacillati</taxon>
        <taxon>Bacillota</taxon>
        <taxon>Clostridia</taxon>
        <taxon>Lachnospirales</taxon>
        <taxon>Lachnospiraceae</taxon>
        <taxon>Johnsonella</taxon>
    </lineage>
</organism>
<evidence type="ECO:0000256" key="2">
    <source>
        <dbReference type="SAM" id="Phobius"/>
    </source>
</evidence>
<protein>
    <recommendedName>
        <fullName evidence="3">Solute-binding protein family 3/N-terminal domain-containing protein</fullName>
    </recommendedName>
</protein>
<reference evidence="4 5" key="1">
    <citation type="submission" date="2011-08" db="EMBL/GenBank/DDBJ databases">
        <title>The Genome Sequence of Johnsonella ignava ATCC 51276.</title>
        <authorList>
            <consortium name="The Broad Institute Genome Sequencing Platform"/>
            <person name="Earl A."/>
            <person name="Ward D."/>
            <person name="Feldgarden M."/>
            <person name="Gevers D."/>
            <person name="Izard J."/>
            <person name="Blanton J.M."/>
            <person name="Baranova O.V."/>
            <person name="Dewhirst F.E."/>
            <person name="Young S.K."/>
            <person name="Zeng Q."/>
            <person name="Gargeya S."/>
            <person name="Fitzgerald M."/>
            <person name="Haas B."/>
            <person name="Abouelleil A."/>
            <person name="Alvarado L."/>
            <person name="Arachchi H.M."/>
            <person name="Berlin A."/>
            <person name="Brown A."/>
            <person name="Chapman S.B."/>
            <person name="Chen Z."/>
            <person name="Dunbar C."/>
            <person name="Freedman E."/>
            <person name="Gearin G."/>
            <person name="Gellesch M."/>
            <person name="Goldberg J."/>
            <person name="Griggs A."/>
            <person name="Gujja S."/>
            <person name="Heiman D."/>
            <person name="Howarth C."/>
            <person name="Larson L."/>
            <person name="Lui A."/>
            <person name="MacDonald P.J.P."/>
            <person name="Montmayeur A."/>
            <person name="Murphy C."/>
            <person name="Neiman D."/>
            <person name="Pearson M."/>
            <person name="Priest M."/>
            <person name="Roberts A."/>
            <person name="Saif S."/>
            <person name="Shea T."/>
            <person name="Shenoy N."/>
            <person name="Sisk P."/>
            <person name="Stolte C."/>
            <person name="Sykes S."/>
            <person name="Wortman J."/>
            <person name="Nusbaum C."/>
            <person name="Birren B."/>
        </authorList>
    </citation>
    <scope>NUCLEOTIDE SEQUENCE [LARGE SCALE GENOMIC DNA]</scope>
    <source>
        <strain evidence="4 5">ATCC 51276</strain>
    </source>
</reference>
<keyword evidence="2" id="KW-1133">Transmembrane helix</keyword>
<keyword evidence="5" id="KW-1185">Reference proteome</keyword>
<dbReference type="InterPro" id="IPR001638">
    <property type="entry name" value="Solute-binding_3/MltF_N"/>
</dbReference>
<evidence type="ECO:0000259" key="3">
    <source>
        <dbReference type="SMART" id="SM00062"/>
    </source>
</evidence>
<keyword evidence="2" id="KW-0472">Membrane</keyword>
<dbReference type="Proteomes" id="UP000003011">
    <property type="component" value="Unassembled WGS sequence"/>
</dbReference>
<keyword evidence="1" id="KW-0732">Signal</keyword>
<proteinExistence type="predicted"/>
<dbReference type="Pfam" id="PF00497">
    <property type="entry name" value="SBP_bac_3"/>
    <property type="match status" value="1"/>
</dbReference>
<dbReference type="PANTHER" id="PTHR35936:SF17">
    <property type="entry name" value="ARGININE-BINDING EXTRACELLULAR PROTEIN ARTP"/>
    <property type="match status" value="1"/>
</dbReference>
<dbReference type="PANTHER" id="PTHR35936">
    <property type="entry name" value="MEMBRANE-BOUND LYTIC MUREIN TRANSGLYCOSYLASE F"/>
    <property type="match status" value="1"/>
</dbReference>
<feature type="domain" description="Solute-binding protein family 3/N-terminal" evidence="3">
    <location>
        <begin position="60"/>
        <end position="300"/>
    </location>
</feature>
<feature type="transmembrane region" description="Helical" evidence="2">
    <location>
        <begin position="22"/>
        <end position="40"/>
    </location>
</feature>
<dbReference type="EMBL" id="ACZL01000015">
    <property type="protein sequence ID" value="EHI55881.1"/>
    <property type="molecule type" value="Genomic_DNA"/>
</dbReference>
<dbReference type="SUPFAM" id="SSF53850">
    <property type="entry name" value="Periplasmic binding protein-like II"/>
    <property type="match status" value="1"/>
</dbReference>
<dbReference type="eggNOG" id="COG0834">
    <property type="taxonomic scope" value="Bacteria"/>
</dbReference>
<name>G5GH84_9FIRM</name>
<dbReference type="PATRIC" id="fig|679200.3.peg.974"/>
<accession>G5GH84</accession>
<dbReference type="HOGENOM" id="CLU_019602_18_2_9"/>
<dbReference type="STRING" id="679200.HMPREF9333_00924"/>
<evidence type="ECO:0000313" key="5">
    <source>
        <dbReference type="Proteomes" id="UP000003011"/>
    </source>
</evidence>